<feature type="non-terminal residue" evidence="2">
    <location>
        <position position="90"/>
    </location>
</feature>
<feature type="transmembrane region" description="Helical" evidence="1">
    <location>
        <begin position="20"/>
        <end position="37"/>
    </location>
</feature>
<keyword evidence="1" id="KW-0812">Transmembrane</keyword>
<reference evidence="2" key="2">
    <citation type="submission" date="2013-05" db="EMBL/GenBank/DDBJ databases">
        <authorList>
            <person name="Carter J.-M."/>
            <person name="Baker S.C."/>
            <person name="Pink R."/>
            <person name="Carter D.R.F."/>
            <person name="Collins A."/>
            <person name="Tomlin J."/>
            <person name="Gibbs M."/>
            <person name="Breuker C.J."/>
        </authorList>
    </citation>
    <scope>NUCLEOTIDE SEQUENCE</scope>
    <source>
        <tissue evidence="2">Ovary</tissue>
    </source>
</reference>
<evidence type="ECO:0000313" key="2">
    <source>
        <dbReference type="EMBL" id="JAA84619.1"/>
    </source>
</evidence>
<sequence length="90" mass="10648">MIYKTLDLLHLEFPKIKIILGPWYIAMWEAFVCVYLFSRLLHRINLWLLFISCAIFLGCVRGVGDLLKANTNFYWVLGNTLGFKTFKMRK</sequence>
<feature type="transmembrane region" description="Helical" evidence="1">
    <location>
        <begin position="44"/>
        <end position="64"/>
    </location>
</feature>
<accession>S4P3T9</accession>
<dbReference type="EMBL" id="GAIX01007941">
    <property type="protein sequence ID" value="JAA84619.1"/>
    <property type="molecule type" value="Transcribed_RNA"/>
</dbReference>
<organism evidence="2">
    <name type="scientific">Pararge aegeria</name>
    <name type="common">speckled wood butterfly</name>
    <dbReference type="NCBI Taxonomy" id="116150"/>
    <lineage>
        <taxon>Eukaryota</taxon>
        <taxon>Metazoa</taxon>
        <taxon>Ecdysozoa</taxon>
        <taxon>Arthropoda</taxon>
        <taxon>Hexapoda</taxon>
        <taxon>Insecta</taxon>
        <taxon>Pterygota</taxon>
        <taxon>Neoptera</taxon>
        <taxon>Endopterygota</taxon>
        <taxon>Lepidoptera</taxon>
        <taxon>Glossata</taxon>
        <taxon>Ditrysia</taxon>
        <taxon>Papilionoidea</taxon>
        <taxon>Nymphalidae</taxon>
        <taxon>Satyrinae</taxon>
        <taxon>Satyrini</taxon>
        <taxon>Parargina</taxon>
        <taxon>Pararge</taxon>
    </lineage>
</organism>
<evidence type="ECO:0000256" key="1">
    <source>
        <dbReference type="SAM" id="Phobius"/>
    </source>
</evidence>
<dbReference type="AlphaFoldDB" id="S4P3T9"/>
<keyword evidence="1" id="KW-0472">Membrane</keyword>
<name>S4P3T9_9NEOP</name>
<reference evidence="2" key="1">
    <citation type="journal article" date="2013" name="BMC Genomics">
        <title>Unscrambling butterfly oogenesis.</title>
        <authorList>
            <person name="Carter J.M."/>
            <person name="Baker S.C."/>
            <person name="Pink R."/>
            <person name="Carter D.R."/>
            <person name="Collins A."/>
            <person name="Tomlin J."/>
            <person name="Gibbs M."/>
            <person name="Breuker C.J."/>
        </authorList>
    </citation>
    <scope>NUCLEOTIDE SEQUENCE</scope>
    <source>
        <tissue evidence="2">Ovary</tissue>
    </source>
</reference>
<protein>
    <submittedName>
        <fullName evidence="2">Uncharacterized protein</fullName>
    </submittedName>
</protein>
<proteinExistence type="predicted"/>
<keyword evidence="1" id="KW-1133">Transmembrane helix</keyword>